<protein>
    <submittedName>
        <fullName evidence="1">Uncharacterized protein</fullName>
    </submittedName>
</protein>
<dbReference type="Proteomes" id="UP000077315">
    <property type="component" value="Unassembled WGS sequence"/>
</dbReference>
<dbReference type="VEuPathDB" id="FungiDB:PHYBLDRAFT_60838"/>
<dbReference type="AlphaFoldDB" id="A0A167PDH2"/>
<dbReference type="RefSeq" id="XP_018295756.1">
    <property type="nucleotide sequence ID" value="XM_018440705.1"/>
</dbReference>
<proteinExistence type="predicted"/>
<name>A0A167PDH2_PHYB8</name>
<evidence type="ECO:0000313" key="1">
    <source>
        <dbReference type="EMBL" id="OAD77716.1"/>
    </source>
</evidence>
<keyword evidence="2" id="KW-1185">Reference proteome</keyword>
<gene>
    <name evidence="1" type="ORF">PHYBLDRAFT_60838</name>
</gene>
<organism evidence="1 2">
    <name type="scientific">Phycomyces blakesleeanus (strain ATCC 8743b / DSM 1359 / FGSC 10004 / NBRC 33097 / NRRL 1555)</name>
    <dbReference type="NCBI Taxonomy" id="763407"/>
    <lineage>
        <taxon>Eukaryota</taxon>
        <taxon>Fungi</taxon>
        <taxon>Fungi incertae sedis</taxon>
        <taxon>Mucoromycota</taxon>
        <taxon>Mucoromycotina</taxon>
        <taxon>Mucoromycetes</taxon>
        <taxon>Mucorales</taxon>
        <taxon>Phycomycetaceae</taxon>
        <taxon>Phycomyces</taxon>
    </lineage>
</organism>
<evidence type="ECO:0000313" key="2">
    <source>
        <dbReference type="Proteomes" id="UP000077315"/>
    </source>
</evidence>
<dbReference type="EMBL" id="KV440974">
    <property type="protein sequence ID" value="OAD77716.1"/>
    <property type="molecule type" value="Genomic_DNA"/>
</dbReference>
<dbReference type="InParanoid" id="A0A167PDH2"/>
<sequence>MKSPLKAQKLPVFTEDENMFASFILNTMVVKNHTKCCPLVGCLKKKSNIDSFSIRLKERRKSESVTVVRSDDKLKRRKLTTDIDVFTSGQGSQKNQFKLNTDRQASHTANALDREPVAIHISQDFMANLHTIYGIFHVNDVHKTQIKVLWSFVLKKVNEPLLLRSKEGHHRFCFGFYLLYDVFESFVFSKGRDGENLRKHIP</sequence>
<dbReference type="GeneID" id="29001611"/>
<reference evidence="2" key="1">
    <citation type="submission" date="2015-06" db="EMBL/GenBank/DDBJ databases">
        <title>Expansion of signal transduction pathways in fungi by whole-genome duplication.</title>
        <authorList>
            <consortium name="DOE Joint Genome Institute"/>
            <person name="Corrochano L.M."/>
            <person name="Kuo A."/>
            <person name="Marcet-Houben M."/>
            <person name="Polaino S."/>
            <person name="Salamov A."/>
            <person name="Villalobos J.M."/>
            <person name="Alvarez M.I."/>
            <person name="Avalos J."/>
            <person name="Benito E.P."/>
            <person name="Benoit I."/>
            <person name="Burger G."/>
            <person name="Camino L.P."/>
            <person name="Canovas D."/>
            <person name="Cerda-Olmedo E."/>
            <person name="Cheng J.-F."/>
            <person name="Dominguez A."/>
            <person name="Elias M."/>
            <person name="Eslava A.P."/>
            <person name="Glaser F."/>
            <person name="Grimwood J."/>
            <person name="Gutierrez G."/>
            <person name="Heitman J."/>
            <person name="Henrissat B."/>
            <person name="Iturriaga E.A."/>
            <person name="Lang B.F."/>
            <person name="Lavin J.L."/>
            <person name="Lee S."/>
            <person name="Li W."/>
            <person name="Lindquist E."/>
            <person name="Lopez-Garcia S."/>
            <person name="Luque E.M."/>
            <person name="Marcos A.T."/>
            <person name="Martin J."/>
            <person name="McCluskey K."/>
            <person name="Medina H.R."/>
            <person name="Miralles-Duran A."/>
            <person name="Miyazaki A."/>
            <person name="Munoz-Torres E."/>
            <person name="Oguiza J.A."/>
            <person name="Ohm R."/>
            <person name="Olmedo M."/>
            <person name="Orejas M."/>
            <person name="Ortiz-Castellanos L."/>
            <person name="Pisabarro A.G."/>
            <person name="Rodriguez-Romero J."/>
            <person name="Ruiz-Herrera J."/>
            <person name="Ruiz-Vazquez R."/>
            <person name="Sanz C."/>
            <person name="Schackwitz W."/>
            <person name="Schmutz J."/>
            <person name="Shahriari M."/>
            <person name="Shelest E."/>
            <person name="Silva-Franco F."/>
            <person name="Soanes D."/>
            <person name="Syed K."/>
            <person name="Tagua V.G."/>
            <person name="Talbot N.J."/>
            <person name="Thon M."/>
            <person name="De vries R.P."/>
            <person name="Wiebenga A."/>
            <person name="Yadav J.S."/>
            <person name="Braun E.L."/>
            <person name="Baker S."/>
            <person name="Garre V."/>
            <person name="Horwitz B."/>
            <person name="Torres-Martinez S."/>
            <person name="Idnurm A."/>
            <person name="Herrera-Estrella A."/>
            <person name="Gabaldon T."/>
            <person name="Grigoriev I.V."/>
        </authorList>
    </citation>
    <scope>NUCLEOTIDE SEQUENCE [LARGE SCALE GENOMIC DNA]</scope>
    <source>
        <strain evidence="2">NRRL 1555(-)</strain>
    </source>
</reference>
<accession>A0A167PDH2</accession>